<dbReference type="RefSeq" id="WP_060814944.1">
    <property type="nucleotide sequence ID" value="NZ_JAJGOJ010000001.1"/>
</dbReference>
<proteinExistence type="predicted"/>
<evidence type="ECO:0000313" key="3">
    <source>
        <dbReference type="Proteomes" id="UP000254807"/>
    </source>
</evidence>
<keyword evidence="3" id="KW-1185">Reference proteome</keyword>
<gene>
    <name evidence="2" type="ORF">NCTC12360_00625</name>
</gene>
<feature type="transmembrane region" description="Helical" evidence="1">
    <location>
        <begin position="52"/>
        <end position="70"/>
    </location>
</feature>
<name>A0A376H062_ENTGA</name>
<keyword evidence="1" id="KW-0472">Membrane</keyword>
<feature type="transmembrane region" description="Helical" evidence="1">
    <location>
        <begin position="167"/>
        <end position="190"/>
    </location>
</feature>
<dbReference type="AlphaFoldDB" id="A0A376H062"/>
<reference evidence="2 3" key="1">
    <citation type="submission" date="2018-06" db="EMBL/GenBank/DDBJ databases">
        <authorList>
            <consortium name="Pathogen Informatics"/>
            <person name="Doyle S."/>
        </authorList>
    </citation>
    <scope>NUCLEOTIDE SEQUENCE [LARGE SCALE GENOMIC DNA]</scope>
    <source>
        <strain evidence="2 3">NCTC12360</strain>
    </source>
</reference>
<keyword evidence="1" id="KW-1133">Transmembrane helix</keyword>
<feature type="transmembrane region" description="Helical" evidence="1">
    <location>
        <begin position="131"/>
        <end position="155"/>
    </location>
</feature>
<feature type="transmembrane region" description="Helical" evidence="1">
    <location>
        <begin position="21"/>
        <end position="40"/>
    </location>
</feature>
<dbReference type="Proteomes" id="UP000254807">
    <property type="component" value="Unassembled WGS sequence"/>
</dbReference>
<evidence type="ECO:0000256" key="1">
    <source>
        <dbReference type="SAM" id="Phobius"/>
    </source>
</evidence>
<feature type="transmembrane region" description="Helical" evidence="1">
    <location>
        <begin position="91"/>
        <end position="119"/>
    </location>
</feature>
<feature type="transmembrane region" description="Helical" evidence="1">
    <location>
        <begin position="196"/>
        <end position="223"/>
    </location>
</feature>
<sequence>MNVSVLTRKDIRRRVVSFGSKYLIAVSLVCLALPFLNYFMGDPLDFTDYLSAVNFIFPVLLPILAVNFLIDDQNTHIGDFFFKTKKGRRNYLLSLFLSAFALGIVAGMLLLIFSLIFQFGFQVTVLWEPVLLSIGAYLLCPLFYLSIALILAFFVKYEGVTLMTITILLLILLPILISIGAANIGLSFLFETPLYLLSFLGVGSVAAIDLVYTAVVVLILYLIANWKIKKIDF</sequence>
<keyword evidence="1" id="KW-0812">Transmembrane</keyword>
<dbReference type="EMBL" id="UFYW01000001">
    <property type="protein sequence ID" value="STD82205.1"/>
    <property type="molecule type" value="Genomic_DNA"/>
</dbReference>
<evidence type="ECO:0000313" key="2">
    <source>
        <dbReference type="EMBL" id="STD82205.1"/>
    </source>
</evidence>
<accession>A0A376H062</accession>
<protein>
    <submittedName>
        <fullName evidence="2">ABC-2 family transporter protein</fullName>
    </submittedName>
</protein>
<organism evidence="2 3">
    <name type="scientific">Enterococcus gallinarum</name>
    <dbReference type="NCBI Taxonomy" id="1353"/>
    <lineage>
        <taxon>Bacteria</taxon>
        <taxon>Bacillati</taxon>
        <taxon>Bacillota</taxon>
        <taxon>Bacilli</taxon>
        <taxon>Lactobacillales</taxon>
        <taxon>Enterococcaceae</taxon>
        <taxon>Enterococcus</taxon>
    </lineage>
</organism>